<keyword evidence="2" id="KW-1185">Reference proteome</keyword>
<dbReference type="AlphaFoldDB" id="A0AAN9N6N2"/>
<gene>
    <name evidence="1" type="ORF">VNO80_09698</name>
</gene>
<accession>A0AAN9N6N2</accession>
<evidence type="ECO:0000313" key="2">
    <source>
        <dbReference type="Proteomes" id="UP001374584"/>
    </source>
</evidence>
<sequence length="168" mass="18541">MIVVGMGIWKEGCNKSLFEDRHNQNCTLEGSNHGVQGVSSGIGCLRSLRRHYGYGFNNEELAGVRQQVSVNGTKSSPADLFCGCFLFLLYKCSFHLIMVRVVTSNHSIIVIEDIDCNREVHIQSVGVYKGFFSQHTGAKGIEENITGKGLAELQCPLLLRFPADMVNS</sequence>
<evidence type="ECO:0000313" key="1">
    <source>
        <dbReference type="EMBL" id="KAK7367680.1"/>
    </source>
</evidence>
<proteinExistence type="predicted"/>
<name>A0AAN9N6N2_PHACN</name>
<protein>
    <submittedName>
        <fullName evidence="1">Uncharacterized protein</fullName>
    </submittedName>
</protein>
<dbReference type="Proteomes" id="UP001374584">
    <property type="component" value="Unassembled WGS sequence"/>
</dbReference>
<comment type="caution">
    <text evidence="1">The sequence shown here is derived from an EMBL/GenBank/DDBJ whole genome shotgun (WGS) entry which is preliminary data.</text>
</comment>
<organism evidence="1 2">
    <name type="scientific">Phaseolus coccineus</name>
    <name type="common">Scarlet runner bean</name>
    <name type="synonym">Phaseolus multiflorus</name>
    <dbReference type="NCBI Taxonomy" id="3886"/>
    <lineage>
        <taxon>Eukaryota</taxon>
        <taxon>Viridiplantae</taxon>
        <taxon>Streptophyta</taxon>
        <taxon>Embryophyta</taxon>
        <taxon>Tracheophyta</taxon>
        <taxon>Spermatophyta</taxon>
        <taxon>Magnoliopsida</taxon>
        <taxon>eudicotyledons</taxon>
        <taxon>Gunneridae</taxon>
        <taxon>Pentapetalae</taxon>
        <taxon>rosids</taxon>
        <taxon>fabids</taxon>
        <taxon>Fabales</taxon>
        <taxon>Fabaceae</taxon>
        <taxon>Papilionoideae</taxon>
        <taxon>50 kb inversion clade</taxon>
        <taxon>NPAAA clade</taxon>
        <taxon>indigoferoid/millettioid clade</taxon>
        <taxon>Phaseoleae</taxon>
        <taxon>Phaseolus</taxon>
    </lineage>
</organism>
<reference evidence="1 2" key="1">
    <citation type="submission" date="2024-01" db="EMBL/GenBank/DDBJ databases">
        <title>The genomes of 5 underutilized Papilionoideae crops provide insights into root nodulation and disease resistanc.</title>
        <authorList>
            <person name="Jiang F."/>
        </authorList>
    </citation>
    <scope>NUCLEOTIDE SEQUENCE [LARGE SCALE GENOMIC DNA]</scope>
    <source>
        <strain evidence="1">JINMINGXINNONG_FW02</strain>
        <tissue evidence="1">Leaves</tissue>
    </source>
</reference>
<dbReference type="EMBL" id="JAYMYR010000004">
    <property type="protein sequence ID" value="KAK7367680.1"/>
    <property type="molecule type" value="Genomic_DNA"/>
</dbReference>